<accession>A0AAV9G9Z7</accession>
<dbReference type="EMBL" id="MU865967">
    <property type="protein sequence ID" value="KAK4445271.1"/>
    <property type="molecule type" value="Genomic_DNA"/>
</dbReference>
<evidence type="ECO:0000313" key="2">
    <source>
        <dbReference type="EMBL" id="KAK4445271.1"/>
    </source>
</evidence>
<dbReference type="PANTHER" id="PTHR33119:SF1">
    <property type="entry name" value="FE2OG DIOXYGENASE DOMAIN-CONTAINING PROTEIN"/>
    <property type="match status" value="1"/>
</dbReference>
<proteinExistence type="predicted"/>
<sequence>LKDPTKPGHCRVIKLWLVDPHQRIISTANVSPQRTDWWAEAVFGRGSRFSIGTMPPELFQVLVEQGATAKLDIPQKEWDKIRFANRLPAEIMNMVRSHRAVPRGIMTQDEARKYFLMISEERRQF</sequence>
<evidence type="ECO:0000259" key="1">
    <source>
        <dbReference type="Pfam" id="PF14033"/>
    </source>
</evidence>
<dbReference type="Pfam" id="PF14033">
    <property type="entry name" value="DUF4246"/>
    <property type="match status" value="1"/>
</dbReference>
<protein>
    <recommendedName>
        <fullName evidence="1">DUF4246 domain-containing protein</fullName>
    </recommendedName>
</protein>
<organism evidence="2 3">
    <name type="scientific">Podospora aff. communis PSN243</name>
    <dbReference type="NCBI Taxonomy" id="3040156"/>
    <lineage>
        <taxon>Eukaryota</taxon>
        <taxon>Fungi</taxon>
        <taxon>Dikarya</taxon>
        <taxon>Ascomycota</taxon>
        <taxon>Pezizomycotina</taxon>
        <taxon>Sordariomycetes</taxon>
        <taxon>Sordariomycetidae</taxon>
        <taxon>Sordariales</taxon>
        <taxon>Podosporaceae</taxon>
        <taxon>Podospora</taxon>
    </lineage>
</organism>
<dbReference type="InterPro" id="IPR025340">
    <property type="entry name" value="DUF4246"/>
</dbReference>
<gene>
    <name evidence="2" type="ORF">QBC34DRAFT_274390</name>
</gene>
<dbReference type="PANTHER" id="PTHR33119">
    <property type="entry name" value="IFI3P"/>
    <property type="match status" value="1"/>
</dbReference>
<feature type="domain" description="DUF4246" evidence="1">
    <location>
        <begin position="1"/>
        <end position="40"/>
    </location>
</feature>
<comment type="caution">
    <text evidence="2">The sequence shown here is derived from an EMBL/GenBank/DDBJ whole genome shotgun (WGS) entry which is preliminary data.</text>
</comment>
<feature type="non-terminal residue" evidence="2">
    <location>
        <position position="125"/>
    </location>
</feature>
<dbReference type="InterPro" id="IPR049192">
    <property type="entry name" value="DUF4246_C"/>
</dbReference>
<name>A0AAV9G9Z7_9PEZI</name>
<keyword evidence="3" id="KW-1185">Reference proteome</keyword>
<feature type="non-terminal residue" evidence="2">
    <location>
        <position position="1"/>
    </location>
</feature>
<reference evidence="2" key="1">
    <citation type="journal article" date="2023" name="Mol. Phylogenet. Evol.">
        <title>Genome-scale phylogeny and comparative genomics of the fungal order Sordariales.</title>
        <authorList>
            <person name="Hensen N."/>
            <person name="Bonometti L."/>
            <person name="Westerberg I."/>
            <person name="Brannstrom I.O."/>
            <person name="Guillou S."/>
            <person name="Cros-Aarteil S."/>
            <person name="Calhoun S."/>
            <person name="Haridas S."/>
            <person name="Kuo A."/>
            <person name="Mondo S."/>
            <person name="Pangilinan J."/>
            <person name="Riley R."/>
            <person name="LaButti K."/>
            <person name="Andreopoulos B."/>
            <person name="Lipzen A."/>
            <person name="Chen C."/>
            <person name="Yan M."/>
            <person name="Daum C."/>
            <person name="Ng V."/>
            <person name="Clum A."/>
            <person name="Steindorff A."/>
            <person name="Ohm R.A."/>
            <person name="Martin F."/>
            <person name="Silar P."/>
            <person name="Natvig D.O."/>
            <person name="Lalanne C."/>
            <person name="Gautier V."/>
            <person name="Ament-Velasquez S.L."/>
            <person name="Kruys A."/>
            <person name="Hutchinson M.I."/>
            <person name="Powell A.J."/>
            <person name="Barry K."/>
            <person name="Miller A.N."/>
            <person name="Grigoriev I.V."/>
            <person name="Debuchy R."/>
            <person name="Gladieux P."/>
            <person name="Hiltunen Thoren M."/>
            <person name="Johannesson H."/>
        </authorList>
    </citation>
    <scope>NUCLEOTIDE SEQUENCE</scope>
    <source>
        <strain evidence="2">PSN243</strain>
    </source>
</reference>
<evidence type="ECO:0000313" key="3">
    <source>
        <dbReference type="Proteomes" id="UP001321760"/>
    </source>
</evidence>
<dbReference type="Proteomes" id="UP001321760">
    <property type="component" value="Unassembled WGS sequence"/>
</dbReference>
<reference evidence="2" key="2">
    <citation type="submission" date="2023-05" db="EMBL/GenBank/DDBJ databases">
        <authorList>
            <consortium name="Lawrence Berkeley National Laboratory"/>
            <person name="Steindorff A."/>
            <person name="Hensen N."/>
            <person name="Bonometti L."/>
            <person name="Westerberg I."/>
            <person name="Brannstrom I.O."/>
            <person name="Guillou S."/>
            <person name="Cros-Aarteil S."/>
            <person name="Calhoun S."/>
            <person name="Haridas S."/>
            <person name="Kuo A."/>
            <person name="Mondo S."/>
            <person name="Pangilinan J."/>
            <person name="Riley R."/>
            <person name="Labutti K."/>
            <person name="Andreopoulos B."/>
            <person name="Lipzen A."/>
            <person name="Chen C."/>
            <person name="Yanf M."/>
            <person name="Daum C."/>
            <person name="Ng V."/>
            <person name="Clum A."/>
            <person name="Ohm R."/>
            <person name="Martin F."/>
            <person name="Silar P."/>
            <person name="Natvig D."/>
            <person name="Lalanne C."/>
            <person name="Gautier V."/>
            <person name="Ament-Velasquez S.L."/>
            <person name="Kruys A."/>
            <person name="Hutchinson M.I."/>
            <person name="Powell A.J."/>
            <person name="Barry K."/>
            <person name="Miller A.N."/>
            <person name="Grigoriev I.V."/>
            <person name="Debuchy R."/>
            <person name="Gladieux P."/>
            <person name="Thoren M.H."/>
            <person name="Johannesson H."/>
        </authorList>
    </citation>
    <scope>NUCLEOTIDE SEQUENCE</scope>
    <source>
        <strain evidence="2">PSN243</strain>
    </source>
</reference>
<dbReference type="AlphaFoldDB" id="A0AAV9G9Z7"/>